<dbReference type="AlphaFoldDB" id="A0AA39KDX1"/>
<sequence>MEFQDDARLKNHTLAIYGRIQALQYPYPCIRHFTFLGLKISRHPSYQQFLNIGKEHQGANYADIGWK</sequence>
<reference evidence="1" key="1">
    <citation type="submission" date="2023-06" db="EMBL/GenBank/DDBJ databases">
        <authorList>
            <consortium name="Lawrence Berkeley National Laboratory"/>
            <person name="Ahrendt S."/>
            <person name="Sahu N."/>
            <person name="Indic B."/>
            <person name="Wong-Bajracharya J."/>
            <person name="Merenyi Z."/>
            <person name="Ke H.-M."/>
            <person name="Monk M."/>
            <person name="Kocsube S."/>
            <person name="Drula E."/>
            <person name="Lipzen A."/>
            <person name="Balint B."/>
            <person name="Henrissat B."/>
            <person name="Andreopoulos B."/>
            <person name="Martin F.M."/>
            <person name="Harder C.B."/>
            <person name="Rigling D."/>
            <person name="Ford K.L."/>
            <person name="Foster G.D."/>
            <person name="Pangilinan J."/>
            <person name="Papanicolaou A."/>
            <person name="Barry K."/>
            <person name="LaButti K."/>
            <person name="Viragh M."/>
            <person name="Koriabine M."/>
            <person name="Yan M."/>
            <person name="Riley R."/>
            <person name="Champramary S."/>
            <person name="Plett K.L."/>
            <person name="Tsai I.J."/>
            <person name="Slot J."/>
            <person name="Sipos G."/>
            <person name="Plett J."/>
            <person name="Nagy L.G."/>
            <person name="Grigoriev I.V."/>
        </authorList>
    </citation>
    <scope>NUCLEOTIDE SEQUENCE</scope>
    <source>
        <strain evidence="1">CCBAS 213</strain>
    </source>
</reference>
<gene>
    <name evidence="1" type="ORF">EV420DRAFT_346344</name>
</gene>
<dbReference type="EMBL" id="JAUEPS010000016">
    <property type="protein sequence ID" value="KAK0459023.1"/>
    <property type="molecule type" value="Genomic_DNA"/>
</dbReference>
<proteinExistence type="predicted"/>
<comment type="caution">
    <text evidence="1">The sequence shown here is derived from an EMBL/GenBank/DDBJ whole genome shotgun (WGS) entry which is preliminary data.</text>
</comment>
<evidence type="ECO:0000313" key="1">
    <source>
        <dbReference type="EMBL" id="KAK0459023.1"/>
    </source>
</evidence>
<dbReference type="Proteomes" id="UP001175211">
    <property type="component" value="Unassembled WGS sequence"/>
</dbReference>
<dbReference type="GeneID" id="85365346"/>
<evidence type="ECO:0000313" key="2">
    <source>
        <dbReference type="Proteomes" id="UP001175211"/>
    </source>
</evidence>
<accession>A0AA39KDX1</accession>
<organism evidence="1 2">
    <name type="scientific">Armillaria tabescens</name>
    <name type="common">Ringless honey mushroom</name>
    <name type="synonym">Agaricus tabescens</name>
    <dbReference type="NCBI Taxonomy" id="1929756"/>
    <lineage>
        <taxon>Eukaryota</taxon>
        <taxon>Fungi</taxon>
        <taxon>Dikarya</taxon>
        <taxon>Basidiomycota</taxon>
        <taxon>Agaricomycotina</taxon>
        <taxon>Agaricomycetes</taxon>
        <taxon>Agaricomycetidae</taxon>
        <taxon>Agaricales</taxon>
        <taxon>Marasmiineae</taxon>
        <taxon>Physalacriaceae</taxon>
        <taxon>Desarmillaria</taxon>
    </lineage>
</organism>
<name>A0AA39KDX1_ARMTA</name>
<protein>
    <submittedName>
        <fullName evidence="1">Uncharacterized protein</fullName>
    </submittedName>
</protein>
<keyword evidence="2" id="KW-1185">Reference proteome</keyword>
<dbReference type="RefSeq" id="XP_060331273.1">
    <property type="nucleotide sequence ID" value="XM_060481798.1"/>
</dbReference>